<comment type="catalytic activity">
    <reaction evidence="3">
        <text>a 3-oxo acid + succinyl-CoA = a 3-oxoacyl-CoA + succinate</text>
        <dbReference type="Rhea" id="RHEA:24564"/>
        <dbReference type="ChEBI" id="CHEBI:30031"/>
        <dbReference type="ChEBI" id="CHEBI:35973"/>
        <dbReference type="ChEBI" id="CHEBI:57292"/>
        <dbReference type="ChEBI" id="CHEBI:90726"/>
        <dbReference type="EC" id="2.8.3.5"/>
    </reaction>
</comment>
<dbReference type="EMBL" id="JAPDRK010000008">
    <property type="protein sequence ID" value="KAJ9609762.1"/>
    <property type="molecule type" value="Genomic_DNA"/>
</dbReference>
<dbReference type="GO" id="GO:0008260">
    <property type="term" value="F:succinyl-CoA:3-oxo-acid CoA-transferase activity"/>
    <property type="evidence" value="ECO:0007669"/>
    <property type="project" value="UniProtKB-EC"/>
</dbReference>
<dbReference type="PANTHER" id="PTHR13707">
    <property type="entry name" value="KETOACID-COENZYME A TRANSFERASE"/>
    <property type="match status" value="1"/>
</dbReference>
<dbReference type="SMART" id="SM00882">
    <property type="entry name" value="CoA_trans"/>
    <property type="match status" value="2"/>
</dbReference>
<proteinExistence type="inferred from homology"/>
<evidence type="ECO:0000313" key="6">
    <source>
        <dbReference type="EMBL" id="KAJ9609762.1"/>
    </source>
</evidence>
<dbReference type="NCBIfam" id="TIGR02428">
    <property type="entry name" value="pcaJ_scoB_fam"/>
    <property type="match status" value="1"/>
</dbReference>
<evidence type="ECO:0000256" key="5">
    <source>
        <dbReference type="SAM" id="MobiDB-lite"/>
    </source>
</evidence>
<dbReference type="PANTHER" id="PTHR13707:SF60">
    <property type="entry name" value="ACETATE COA-TRANSFERASE SUBUNIT ALPHA"/>
    <property type="match status" value="1"/>
</dbReference>
<sequence>MASPARRTLLLCVNDVRGASSPSSHHVNNFCPRSKPSFRQSRVRPWAASRQATIRYFSNSCLRRREAEPSPQAVEGDQPLIDRTRSKLFKDADEAVADIKSGSTILSAGFGLCGTAETIITAMHKRGPDSLNNLTAVSNNAGAAGAGGLSPLTQSGQITRCILSYLGNNKKLEQKYLSGQIAIELCPQGTLAERIRAGGSGIPAFYTPTGVHTFIQTGEIPTRLGPADPATKKSVVLEAGKARETRIFNGKTYNMETALTGDVAIIRAWKVDEAGNCQFRYTTKAFGPIMAKAARLTIVEAENIVPTGSLDPNDVHLPGIFVDRIVPATVEKKLESKTLRSEGGSASDSSNEKPEALIRRDRIAKRAARELKHGMYVNLGVGMPTLAPSFLPSDVKVWIQSENGILGMGAYPTEEEVDPDIINAGKETVTLVDGASTFDSSESFGMIRGGHVDVSILGALQVSAAGDLANYMIPGKVFKGMGGAMDLVSNPNQTKIVVTTDHVDKFGKSKIVENCSLPLTGARVVSTIITDLCVFQVDRTKGTLTLTELADGVSVEDITKKTDATFAVAEDIKSME</sequence>
<dbReference type="InterPro" id="IPR014388">
    <property type="entry name" value="3-oxoacid_CoA-transferase"/>
</dbReference>
<dbReference type="Gene3D" id="3.40.1080.10">
    <property type="entry name" value="Glutaconate Coenzyme A-transferase"/>
    <property type="match status" value="2"/>
</dbReference>
<protein>
    <recommendedName>
        <fullName evidence="3">Succinyl-CoA:3-ketoacid-coenzyme A transferase</fullName>
        <ecNumber evidence="3">2.8.3.5</ecNumber>
    </recommendedName>
</protein>
<feature type="active site" description="5-glutamyl coenzyme A thioester intermediate" evidence="4">
    <location>
        <position position="402"/>
    </location>
</feature>
<organism evidence="6 7">
    <name type="scientific">Cladophialophora chaetospira</name>
    <dbReference type="NCBI Taxonomy" id="386627"/>
    <lineage>
        <taxon>Eukaryota</taxon>
        <taxon>Fungi</taxon>
        <taxon>Dikarya</taxon>
        <taxon>Ascomycota</taxon>
        <taxon>Pezizomycotina</taxon>
        <taxon>Eurotiomycetes</taxon>
        <taxon>Chaetothyriomycetidae</taxon>
        <taxon>Chaetothyriales</taxon>
        <taxon>Herpotrichiellaceae</taxon>
        <taxon>Cladophialophora</taxon>
    </lineage>
</organism>
<evidence type="ECO:0000256" key="2">
    <source>
        <dbReference type="ARBA" id="ARBA00022679"/>
    </source>
</evidence>
<dbReference type="SUPFAM" id="SSF100950">
    <property type="entry name" value="NagB/RpiA/CoA transferase-like"/>
    <property type="match status" value="2"/>
</dbReference>
<comment type="similarity">
    <text evidence="1 3">Belongs to the 3-oxoacid CoA-transferase family.</text>
</comment>
<keyword evidence="2 3" id="KW-0808">Transferase</keyword>
<dbReference type="InterPro" id="IPR004165">
    <property type="entry name" value="CoA_trans_fam_I"/>
</dbReference>
<dbReference type="Proteomes" id="UP001172673">
    <property type="component" value="Unassembled WGS sequence"/>
</dbReference>
<evidence type="ECO:0000256" key="1">
    <source>
        <dbReference type="ARBA" id="ARBA00007154"/>
    </source>
</evidence>
<keyword evidence="3" id="KW-0496">Mitochondrion</keyword>
<dbReference type="InterPro" id="IPR037171">
    <property type="entry name" value="NagB/RpiA_transferase-like"/>
</dbReference>
<dbReference type="PIRSF" id="PIRSF000858">
    <property type="entry name" value="SCOT-t"/>
    <property type="match status" value="1"/>
</dbReference>
<evidence type="ECO:0000313" key="7">
    <source>
        <dbReference type="Proteomes" id="UP001172673"/>
    </source>
</evidence>
<dbReference type="AlphaFoldDB" id="A0AA39CJ21"/>
<dbReference type="InterPro" id="IPR012791">
    <property type="entry name" value="3-oxoacid_CoA-transf_B"/>
</dbReference>
<keyword evidence="7" id="KW-1185">Reference proteome</keyword>
<dbReference type="Pfam" id="PF01144">
    <property type="entry name" value="CoA_trans"/>
    <property type="match status" value="2"/>
</dbReference>
<gene>
    <name evidence="6" type="ORF">H2200_006090</name>
</gene>
<name>A0AA39CJ21_9EURO</name>
<dbReference type="GO" id="GO:0046952">
    <property type="term" value="P:ketone body catabolic process"/>
    <property type="evidence" value="ECO:0007669"/>
    <property type="project" value="InterPro"/>
</dbReference>
<reference evidence="6" key="1">
    <citation type="submission" date="2022-10" db="EMBL/GenBank/DDBJ databases">
        <title>Culturing micro-colonial fungi from biological soil crusts in the Mojave desert and describing Neophaeococcomyces mojavensis, and introducing the new genera and species Taxawa tesnikishii.</title>
        <authorList>
            <person name="Kurbessoian T."/>
            <person name="Stajich J.E."/>
        </authorList>
    </citation>
    <scope>NUCLEOTIDE SEQUENCE</scope>
    <source>
        <strain evidence="6">TK_41</strain>
    </source>
</reference>
<comment type="function">
    <text evidence="3">Key enzyme for ketone body catabolism. Transfers the CoA moiety from succinate to acetoacetate. Formation of the enzyme-CoA intermediate proceeds via an unstable anhydride species formed between the carboxylate groups of the enzyme and substrate.</text>
</comment>
<evidence type="ECO:0000256" key="4">
    <source>
        <dbReference type="PIRSR" id="PIRSR000858-1"/>
    </source>
</evidence>
<comment type="caution">
    <text evidence="6">The sequence shown here is derived from an EMBL/GenBank/DDBJ whole genome shotgun (WGS) entry which is preliminary data.</text>
</comment>
<evidence type="ECO:0000256" key="3">
    <source>
        <dbReference type="PIRNR" id="PIRNR000858"/>
    </source>
</evidence>
<dbReference type="EC" id="2.8.3.5" evidence="3"/>
<accession>A0AA39CJ21</accession>
<feature type="region of interest" description="Disordered" evidence="5">
    <location>
        <begin position="337"/>
        <end position="357"/>
    </location>
</feature>
<comment type="pathway">
    <text evidence="3">Ketone metabolism; succinyl-CoA degradation; acetoacetyl-CoA from succinyl-CoA: step 1/1.</text>
</comment>